<evidence type="ECO:0000259" key="6">
    <source>
        <dbReference type="Pfam" id="PF04542"/>
    </source>
</evidence>
<dbReference type="InterPro" id="IPR036388">
    <property type="entry name" value="WH-like_DNA-bd_sf"/>
</dbReference>
<name>A0A0P1GJL6_9RHOB</name>
<dbReference type="GO" id="GO:0006352">
    <property type="term" value="P:DNA-templated transcription initiation"/>
    <property type="evidence" value="ECO:0007669"/>
    <property type="project" value="InterPro"/>
</dbReference>
<dbReference type="Gene3D" id="1.10.1740.10">
    <property type="match status" value="1"/>
</dbReference>
<dbReference type="PANTHER" id="PTHR43133">
    <property type="entry name" value="RNA POLYMERASE ECF-TYPE SIGMA FACTO"/>
    <property type="match status" value="1"/>
</dbReference>
<dbReference type="GO" id="GO:0003677">
    <property type="term" value="F:DNA binding"/>
    <property type="evidence" value="ECO:0007669"/>
    <property type="project" value="UniProtKB-KW"/>
</dbReference>
<dbReference type="Pfam" id="PF04542">
    <property type="entry name" value="Sigma70_r2"/>
    <property type="match status" value="1"/>
</dbReference>
<dbReference type="InterPro" id="IPR013325">
    <property type="entry name" value="RNA_pol_sigma_r2"/>
</dbReference>
<feature type="domain" description="RNA polymerase sigma-70 region 4" evidence="7">
    <location>
        <begin position="125"/>
        <end position="174"/>
    </location>
</feature>
<dbReference type="InterPro" id="IPR007630">
    <property type="entry name" value="RNA_pol_sigma70_r4"/>
</dbReference>
<keyword evidence="2" id="KW-0805">Transcription regulation</keyword>
<evidence type="ECO:0000259" key="7">
    <source>
        <dbReference type="Pfam" id="PF04545"/>
    </source>
</evidence>
<keyword evidence="4" id="KW-0238">DNA-binding</keyword>
<sequence length="178" mass="19568">MKPQHEQEQIEEWIVGIAMGDRRAFRALYAALSPRLFGLACHIVDDDGAAEEVLEAVFQRIWTRAGKYRAGGYGPLVWLLTITQQEAVHSLRARRAVGQAAPLDFDDTGAAGAAPSAEGQMLASCLRELPPDRAGMVQKAYLQGATYAELSAEMGVSEQQARPVLRRSLMQLRECLSR</sequence>
<keyword evidence="9" id="KW-1185">Reference proteome</keyword>
<evidence type="ECO:0000256" key="3">
    <source>
        <dbReference type="ARBA" id="ARBA00023082"/>
    </source>
</evidence>
<gene>
    <name evidence="8" type="primary">sigK_1</name>
    <name evidence="8" type="ORF">TRN7648_00804</name>
</gene>
<dbReference type="Gene3D" id="1.10.10.10">
    <property type="entry name" value="Winged helix-like DNA-binding domain superfamily/Winged helix DNA-binding domain"/>
    <property type="match status" value="1"/>
</dbReference>
<reference evidence="8 9" key="1">
    <citation type="submission" date="2015-09" db="EMBL/GenBank/DDBJ databases">
        <authorList>
            <consortium name="Swine Surveillance"/>
        </authorList>
    </citation>
    <scope>NUCLEOTIDE SEQUENCE [LARGE SCALE GENOMIC DNA]</scope>
    <source>
        <strain evidence="8 9">CECT 7648</strain>
    </source>
</reference>
<dbReference type="EMBL" id="CYSE01000001">
    <property type="protein sequence ID" value="CUH76146.1"/>
    <property type="molecule type" value="Genomic_DNA"/>
</dbReference>
<dbReference type="InterPro" id="IPR039425">
    <property type="entry name" value="RNA_pol_sigma-70-like"/>
</dbReference>
<dbReference type="STRING" id="441103.TRN7648_00804"/>
<feature type="domain" description="RNA polymerase sigma-70 region 2" evidence="6">
    <location>
        <begin position="28"/>
        <end position="95"/>
    </location>
</feature>
<proteinExistence type="inferred from homology"/>
<dbReference type="Proteomes" id="UP000054935">
    <property type="component" value="Unassembled WGS sequence"/>
</dbReference>
<dbReference type="AlphaFoldDB" id="A0A0P1GJL6"/>
<dbReference type="PANTHER" id="PTHR43133:SF62">
    <property type="entry name" value="RNA POLYMERASE SIGMA FACTOR SIGZ"/>
    <property type="match status" value="1"/>
</dbReference>
<organism evidence="8 9">
    <name type="scientific">Tropicibacter naphthalenivorans</name>
    <dbReference type="NCBI Taxonomy" id="441103"/>
    <lineage>
        <taxon>Bacteria</taxon>
        <taxon>Pseudomonadati</taxon>
        <taxon>Pseudomonadota</taxon>
        <taxon>Alphaproteobacteria</taxon>
        <taxon>Rhodobacterales</taxon>
        <taxon>Roseobacteraceae</taxon>
        <taxon>Tropicibacter</taxon>
    </lineage>
</organism>
<dbReference type="SUPFAM" id="SSF88946">
    <property type="entry name" value="Sigma2 domain of RNA polymerase sigma factors"/>
    <property type="match status" value="1"/>
</dbReference>
<dbReference type="RefSeq" id="WP_058246314.1">
    <property type="nucleotide sequence ID" value="NZ_CYSE01000001.1"/>
</dbReference>
<dbReference type="NCBIfam" id="TIGR02937">
    <property type="entry name" value="sigma70-ECF"/>
    <property type="match status" value="1"/>
</dbReference>
<dbReference type="InterPro" id="IPR013324">
    <property type="entry name" value="RNA_pol_sigma_r3/r4-like"/>
</dbReference>
<dbReference type="OrthoDB" id="9803470at2"/>
<accession>A0A0P1GJL6</accession>
<dbReference type="GO" id="GO:0016987">
    <property type="term" value="F:sigma factor activity"/>
    <property type="evidence" value="ECO:0007669"/>
    <property type="project" value="UniProtKB-KW"/>
</dbReference>
<evidence type="ECO:0000256" key="2">
    <source>
        <dbReference type="ARBA" id="ARBA00023015"/>
    </source>
</evidence>
<keyword evidence="3" id="KW-0731">Sigma factor</keyword>
<evidence type="ECO:0000256" key="4">
    <source>
        <dbReference type="ARBA" id="ARBA00023125"/>
    </source>
</evidence>
<dbReference type="Pfam" id="PF04545">
    <property type="entry name" value="Sigma70_r4"/>
    <property type="match status" value="1"/>
</dbReference>
<evidence type="ECO:0000313" key="8">
    <source>
        <dbReference type="EMBL" id="CUH76146.1"/>
    </source>
</evidence>
<evidence type="ECO:0000313" key="9">
    <source>
        <dbReference type="Proteomes" id="UP000054935"/>
    </source>
</evidence>
<dbReference type="SUPFAM" id="SSF88659">
    <property type="entry name" value="Sigma3 and sigma4 domains of RNA polymerase sigma factors"/>
    <property type="match status" value="1"/>
</dbReference>
<protein>
    <submittedName>
        <fullName evidence="8">Sigma-K factor</fullName>
    </submittedName>
</protein>
<dbReference type="InterPro" id="IPR007627">
    <property type="entry name" value="RNA_pol_sigma70_r2"/>
</dbReference>
<dbReference type="InterPro" id="IPR014284">
    <property type="entry name" value="RNA_pol_sigma-70_dom"/>
</dbReference>
<evidence type="ECO:0000256" key="1">
    <source>
        <dbReference type="ARBA" id="ARBA00010641"/>
    </source>
</evidence>
<comment type="similarity">
    <text evidence="1">Belongs to the sigma-70 factor family. ECF subfamily.</text>
</comment>
<keyword evidence="5" id="KW-0804">Transcription</keyword>
<evidence type="ECO:0000256" key="5">
    <source>
        <dbReference type="ARBA" id="ARBA00023163"/>
    </source>
</evidence>